<keyword evidence="7" id="KW-0998">Cell outer membrane</keyword>
<proteinExistence type="inferred from homology"/>
<evidence type="ECO:0000256" key="1">
    <source>
        <dbReference type="ARBA" id="ARBA00004442"/>
    </source>
</evidence>
<keyword evidence="3" id="KW-0813">Transport</keyword>
<comment type="subcellular location">
    <subcellularLocation>
        <location evidence="1">Cell outer membrane</location>
    </subcellularLocation>
</comment>
<dbReference type="GO" id="GO:1990281">
    <property type="term" value="C:efflux pump complex"/>
    <property type="evidence" value="ECO:0007669"/>
    <property type="project" value="TreeGrafter"/>
</dbReference>
<keyword evidence="10" id="KW-1185">Reference proteome</keyword>
<evidence type="ECO:0000313" key="9">
    <source>
        <dbReference type="EMBL" id="TKK70995.1"/>
    </source>
</evidence>
<protein>
    <submittedName>
        <fullName evidence="9">TolC family protein</fullName>
    </submittedName>
</protein>
<dbReference type="RefSeq" id="WP_137260594.1">
    <property type="nucleotide sequence ID" value="NZ_SZQL01000002.1"/>
</dbReference>
<keyword evidence="6" id="KW-0472">Membrane</keyword>
<evidence type="ECO:0000256" key="6">
    <source>
        <dbReference type="ARBA" id="ARBA00023136"/>
    </source>
</evidence>
<comment type="caution">
    <text evidence="9">The sequence shown here is derived from an EMBL/GenBank/DDBJ whole genome shotgun (WGS) entry which is preliminary data.</text>
</comment>
<gene>
    <name evidence="9" type="ORF">FC093_04760</name>
</gene>
<dbReference type="SUPFAM" id="SSF56954">
    <property type="entry name" value="Outer membrane efflux proteins (OEP)"/>
    <property type="match status" value="1"/>
</dbReference>
<dbReference type="Pfam" id="PF02321">
    <property type="entry name" value="OEP"/>
    <property type="match status" value="1"/>
</dbReference>
<dbReference type="GO" id="GO:0015562">
    <property type="term" value="F:efflux transmembrane transporter activity"/>
    <property type="evidence" value="ECO:0007669"/>
    <property type="project" value="InterPro"/>
</dbReference>
<sequence length="432" mass="48238">MAVLTNWLNKLVKAIALLNCITGAASLQAQSPSTISLVQAFNLAQQNYPLIRQKGLLQQTEQLSIENLSSNFLPQLVVNGQATYQSDVTSVSIPLPDIKIPVPAKDQYRITAEADQLLYDGGLNKAQKQIQSLNTAVQENALAVELHNLKTRVNQLYFSILYQDELLKQTDITLQNIQAGINKTKPQVESGVALRSNLQVLQAQLLQTQQRTIEIKATRKGLTDALAVFINQPISENTLLKIPADYTATDTINNRPELQLYKSQSLLAAGKERLVNTRNLPKATAFFQGGYGRPALNVLSNEFKPFYITGLRLNWSLGSLYNHKRDKKLIDINQQTIDLQKDVFLLNTQSQLQQQKADIDKYKTLVATDNEIIQLRKQITEAAKAQLENAVITANDFLIQINAEDAARQSLVLHQLQLRQAQINYAITTGKL</sequence>
<accession>A0A4U3L6W8</accession>
<evidence type="ECO:0000256" key="4">
    <source>
        <dbReference type="ARBA" id="ARBA00022452"/>
    </source>
</evidence>
<name>A0A4U3L6W8_9BACT</name>
<dbReference type="EMBL" id="SZQL01000002">
    <property type="protein sequence ID" value="TKK70995.1"/>
    <property type="molecule type" value="Genomic_DNA"/>
</dbReference>
<dbReference type="Proteomes" id="UP000305848">
    <property type="component" value="Unassembled WGS sequence"/>
</dbReference>
<dbReference type="PANTHER" id="PTHR30026">
    <property type="entry name" value="OUTER MEMBRANE PROTEIN TOLC"/>
    <property type="match status" value="1"/>
</dbReference>
<dbReference type="AlphaFoldDB" id="A0A4U3L6W8"/>
<dbReference type="InterPro" id="IPR003423">
    <property type="entry name" value="OMP_efflux"/>
</dbReference>
<evidence type="ECO:0000256" key="5">
    <source>
        <dbReference type="ARBA" id="ARBA00022692"/>
    </source>
</evidence>
<feature type="signal peptide" evidence="8">
    <location>
        <begin position="1"/>
        <end position="29"/>
    </location>
</feature>
<dbReference type="InterPro" id="IPR051906">
    <property type="entry name" value="TolC-like"/>
</dbReference>
<dbReference type="Gene3D" id="1.20.1600.10">
    <property type="entry name" value="Outer membrane efflux proteins (OEP)"/>
    <property type="match status" value="1"/>
</dbReference>
<evidence type="ECO:0000256" key="7">
    <source>
        <dbReference type="ARBA" id="ARBA00023237"/>
    </source>
</evidence>
<dbReference type="GO" id="GO:0009279">
    <property type="term" value="C:cell outer membrane"/>
    <property type="evidence" value="ECO:0007669"/>
    <property type="project" value="UniProtKB-SubCell"/>
</dbReference>
<reference evidence="9 10" key="1">
    <citation type="submission" date="2019-05" db="EMBL/GenBank/DDBJ databases">
        <title>Panacibacter sp. strain 17mud1-8 Genome sequencing and assembly.</title>
        <authorList>
            <person name="Chhetri G."/>
        </authorList>
    </citation>
    <scope>NUCLEOTIDE SEQUENCE [LARGE SCALE GENOMIC DNA]</scope>
    <source>
        <strain evidence="9 10">17mud1-8</strain>
    </source>
</reference>
<comment type="similarity">
    <text evidence="2">Belongs to the outer membrane factor (OMF) (TC 1.B.17) family.</text>
</comment>
<evidence type="ECO:0000313" key="10">
    <source>
        <dbReference type="Proteomes" id="UP000305848"/>
    </source>
</evidence>
<keyword evidence="4" id="KW-1134">Transmembrane beta strand</keyword>
<dbReference type="GO" id="GO:0015288">
    <property type="term" value="F:porin activity"/>
    <property type="evidence" value="ECO:0007669"/>
    <property type="project" value="TreeGrafter"/>
</dbReference>
<evidence type="ECO:0000256" key="8">
    <source>
        <dbReference type="SAM" id="SignalP"/>
    </source>
</evidence>
<dbReference type="OrthoDB" id="976750at2"/>
<organism evidence="9 10">
    <name type="scientific">Ilyomonas limi</name>
    <dbReference type="NCBI Taxonomy" id="2575867"/>
    <lineage>
        <taxon>Bacteria</taxon>
        <taxon>Pseudomonadati</taxon>
        <taxon>Bacteroidota</taxon>
        <taxon>Chitinophagia</taxon>
        <taxon>Chitinophagales</taxon>
        <taxon>Chitinophagaceae</taxon>
        <taxon>Ilyomonas</taxon>
    </lineage>
</organism>
<feature type="chain" id="PRO_5021031850" evidence="8">
    <location>
        <begin position="30"/>
        <end position="432"/>
    </location>
</feature>
<keyword evidence="5" id="KW-0812">Transmembrane</keyword>
<evidence type="ECO:0000256" key="3">
    <source>
        <dbReference type="ARBA" id="ARBA00022448"/>
    </source>
</evidence>
<evidence type="ECO:0000256" key="2">
    <source>
        <dbReference type="ARBA" id="ARBA00007613"/>
    </source>
</evidence>
<keyword evidence="8" id="KW-0732">Signal</keyword>
<dbReference type="PANTHER" id="PTHR30026:SF20">
    <property type="entry name" value="OUTER MEMBRANE PROTEIN TOLC"/>
    <property type="match status" value="1"/>
</dbReference>